<protein>
    <submittedName>
        <fullName evidence="11">Acyl-CoA dehydrogenase domain protein</fullName>
    </submittedName>
</protein>
<evidence type="ECO:0000256" key="3">
    <source>
        <dbReference type="ARBA" id="ARBA00022630"/>
    </source>
</evidence>
<dbReference type="FunFam" id="2.40.110.10:FF:000002">
    <property type="entry name" value="Acyl-CoA dehydrogenase fadE12"/>
    <property type="match status" value="1"/>
</dbReference>
<evidence type="ECO:0000313" key="11">
    <source>
        <dbReference type="EMBL" id="AEF39223.1"/>
    </source>
</evidence>
<keyword evidence="12" id="KW-1185">Reference proteome</keyword>
<dbReference type="HOGENOM" id="CLU_018204_0_3_11"/>
<proteinExistence type="inferred from homology"/>
<evidence type="ECO:0000256" key="7">
    <source>
        <dbReference type="RuleBase" id="RU362125"/>
    </source>
</evidence>
<dbReference type="InterPro" id="IPR009075">
    <property type="entry name" value="AcylCo_DH/oxidase_C"/>
</dbReference>
<feature type="domain" description="Acyl-CoA oxidase/dehydrogenase middle" evidence="9">
    <location>
        <begin position="126"/>
        <end position="219"/>
    </location>
</feature>
<name>F6ELD1_HOYSD</name>
<evidence type="ECO:0000256" key="5">
    <source>
        <dbReference type="ARBA" id="ARBA00023002"/>
    </source>
</evidence>
<dbReference type="InterPro" id="IPR013786">
    <property type="entry name" value="AcylCoA_DH/ox_N"/>
</dbReference>
<comment type="cofactor">
    <cofactor evidence="1 7">
        <name>FAD</name>
        <dbReference type="ChEBI" id="CHEBI:57692"/>
    </cofactor>
</comment>
<dbReference type="GO" id="GO:0050660">
    <property type="term" value="F:flavin adenine dinucleotide binding"/>
    <property type="evidence" value="ECO:0007669"/>
    <property type="project" value="InterPro"/>
</dbReference>
<dbReference type="eggNOG" id="COG1960">
    <property type="taxonomic scope" value="Bacteria"/>
</dbReference>
<dbReference type="RefSeq" id="WP_013805572.1">
    <property type="nucleotide sequence ID" value="NC_015564.1"/>
</dbReference>
<accession>F6ELD1</accession>
<sequence>MKRSIYEPIHHEFRSSVRSFVDKVVTPHSEKWDEQGLVDREAWTAAGEAGFLGIAVPEAYGGGGTPDFRFRMIMMEELCRAGANSFNAGTSVQDDLVIPYLADLGTEDQKHTWLPRLCSGVAIGSLALTEPGAGSDLRGIRSLARRDGDRWLLNGSKTFITNGILADVIVVLTRIEPAPPEGGYALFAVPTDRVGFHRGRKLNKLGLRGNDTAELSFVDIELTVADLLGTAGRGLAHVMERLPRERMSIAATSLAASVAALEWTQQYCFDRKAFGQRIGDFQATRFTLAEIATELDAATSLLDRATMLLNADELTAVDAAKAKYWITDLHQRVVDRCLQLHGGYGYILEYPIARAFVDARIQPIYGGTNEIMKEIIGRDIAHTHTPQEHR</sequence>
<dbReference type="InterPro" id="IPR037069">
    <property type="entry name" value="AcylCoA_DH/ox_N_sf"/>
</dbReference>
<dbReference type="Gene3D" id="1.20.140.10">
    <property type="entry name" value="Butyryl-CoA Dehydrogenase, subunit A, domain 3"/>
    <property type="match status" value="1"/>
</dbReference>
<keyword evidence="5 7" id="KW-0560">Oxidoreductase</keyword>
<keyword evidence="3 7" id="KW-0285">Flavoprotein</keyword>
<feature type="domain" description="Acyl-CoA dehydrogenase/oxidase C-terminal" evidence="8">
    <location>
        <begin position="232"/>
        <end position="380"/>
    </location>
</feature>
<dbReference type="OrthoDB" id="8876745at2"/>
<dbReference type="SUPFAM" id="SSF56645">
    <property type="entry name" value="Acyl-CoA dehydrogenase NM domain-like"/>
    <property type="match status" value="1"/>
</dbReference>
<dbReference type="PANTHER" id="PTHR43884:SF12">
    <property type="entry name" value="ISOVALERYL-COA DEHYDROGENASE, MITOCHONDRIAL-RELATED"/>
    <property type="match status" value="1"/>
</dbReference>
<dbReference type="InterPro" id="IPR046373">
    <property type="entry name" value="Acyl-CoA_Oxase/DH_mid-dom_sf"/>
</dbReference>
<dbReference type="InterPro" id="IPR009100">
    <property type="entry name" value="AcylCoA_DH/oxidase_NM_dom_sf"/>
</dbReference>
<evidence type="ECO:0000256" key="4">
    <source>
        <dbReference type="ARBA" id="ARBA00022827"/>
    </source>
</evidence>
<dbReference type="PANTHER" id="PTHR43884">
    <property type="entry name" value="ACYL-COA DEHYDROGENASE"/>
    <property type="match status" value="1"/>
</dbReference>
<feature type="domain" description="Acyl-CoA dehydrogenase/oxidase N-terminal" evidence="10">
    <location>
        <begin position="10"/>
        <end position="120"/>
    </location>
</feature>
<evidence type="ECO:0000256" key="1">
    <source>
        <dbReference type="ARBA" id="ARBA00001974"/>
    </source>
</evidence>
<dbReference type="EMBL" id="CP002786">
    <property type="protein sequence ID" value="AEF39223.1"/>
    <property type="molecule type" value="Genomic_DNA"/>
</dbReference>
<dbReference type="Pfam" id="PF02771">
    <property type="entry name" value="Acyl-CoA_dh_N"/>
    <property type="match status" value="1"/>
</dbReference>
<dbReference type="Proteomes" id="UP000009235">
    <property type="component" value="Chromosome"/>
</dbReference>
<comment type="catalytic activity">
    <reaction evidence="6">
        <text>a 2,3-saturated acyl-CoA + A = a 2,3-dehydroacyl-CoA + AH2</text>
        <dbReference type="Rhea" id="RHEA:48608"/>
        <dbReference type="ChEBI" id="CHEBI:13193"/>
        <dbReference type="ChEBI" id="CHEBI:17499"/>
        <dbReference type="ChEBI" id="CHEBI:60015"/>
        <dbReference type="ChEBI" id="CHEBI:65111"/>
    </reaction>
</comment>
<evidence type="ECO:0000259" key="8">
    <source>
        <dbReference type="Pfam" id="PF00441"/>
    </source>
</evidence>
<evidence type="ECO:0000256" key="6">
    <source>
        <dbReference type="ARBA" id="ARBA00052546"/>
    </source>
</evidence>
<dbReference type="STRING" id="443218.AS9A_0769"/>
<organism evidence="11 12">
    <name type="scientific">Hoyosella subflava (strain DSM 45089 / JCM 17490 / NBRC 109087 / DQS3-9A1)</name>
    <name type="common">Amycolicicoccus subflavus</name>
    <dbReference type="NCBI Taxonomy" id="443218"/>
    <lineage>
        <taxon>Bacteria</taxon>
        <taxon>Bacillati</taxon>
        <taxon>Actinomycetota</taxon>
        <taxon>Actinomycetes</taxon>
        <taxon>Mycobacteriales</taxon>
        <taxon>Hoyosellaceae</taxon>
        <taxon>Hoyosella</taxon>
    </lineage>
</organism>
<dbReference type="InterPro" id="IPR006091">
    <property type="entry name" value="Acyl-CoA_Oxase/DH_mid-dom"/>
</dbReference>
<dbReference type="Gene3D" id="1.10.540.10">
    <property type="entry name" value="Acyl-CoA dehydrogenase/oxidase, N-terminal domain"/>
    <property type="match status" value="1"/>
</dbReference>
<dbReference type="PROSITE" id="PS00073">
    <property type="entry name" value="ACYL_COA_DH_2"/>
    <property type="match status" value="1"/>
</dbReference>
<dbReference type="AlphaFoldDB" id="F6ELD1"/>
<dbReference type="SUPFAM" id="SSF47203">
    <property type="entry name" value="Acyl-CoA dehydrogenase C-terminal domain-like"/>
    <property type="match status" value="1"/>
</dbReference>
<dbReference type="Gene3D" id="2.40.110.10">
    <property type="entry name" value="Butyryl-CoA Dehydrogenase, subunit A, domain 2"/>
    <property type="match status" value="1"/>
</dbReference>
<dbReference type="Pfam" id="PF02770">
    <property type="entry name" value="Acyl-CoA_dh_M"/>
    <property type="match status" value="1"/>
</dbReference>
<dbReference type="FunFam" id="1.20.140.10:FF:000001">
    <property type="entry name" value="Acyl-CoA dehydrogenase"/>
    <property type="match status" value="1"/>
</dbReference>
<dbReference type="GO" id="GO:0003995">
    <property type="term" value="F:acyl-CoA dehydrogenase activity"/>
    <property type="evidence" value="ECO:0007669"/>
    <property type="project" value="InterPro"/>
</dbReference>
<evidence type="ECO:0000259" key="10">
    <source>
        <dbReference type="Pfam" id="PF02771"/>
    </source>
</evidence>
<dbReference type="KEGG" id="asd:AS9A_0769"/>
<evidence type="ECO:0000313" key="12">
    <source>
        <dbReference type="Proteomes" id="UP000009235"/>
    </source>
</evidence>
<comment type="similarity">
    <text evidence="2 7">Belongs to the acyl-CoA dehydrogenase family.</text>
</comment>
<gene>
    <name evidence="11" type="ordered locus">AS9A_0769</name>
</gene>
<dbReference type="InterPro" id="IPR036250">
    <property type="entry name" value="AcylCo_DH-like_C"/>
</dbReference>
<reference evidence="11 12" key="1">
    <citation type="journal article" date="2011" name="J. Bacteriol.">
        <title>Complete genome sequence of Amycolicicoccus subflavus DQS3-9A1T, an actinomycete isolated from crude oil-polluted soil.</title>
        <authorList>
            <person name="Cai M."/>
            <person name="Chen W.M."/>
            <person name="Nie Y."/>
            <person name="Chi C.Q."/>
            <person name="Wang Y.N."/>
            <person name="Tang Y.Q."/>
            <person name="Li G.Y."/>
            <person name="Wu X.L."/>
        </authorList>
    </citation>
    <scope>NUCLEOTIDE SEQUENCE [LARGE SCALE GENOMIC DNA]</scope>
    <source>
        <strain evidence="12">DSM 45089 / DQS3-9A1</strain>
    </source>
</reference>
<dbReference type="Pfam" id="PF00441">
    <property type="entry name" value="Acyl-CoA_dh_1"/>
    <property type="match status" value="1"/>
</dbReference>
<dbReference type="InterPro" id="IPR006089">
    <property type="entry name" value="Acyl-CoA_DH_CS"/>
</dbReference>
<evidence type="ECO:0000259" key="9">
    <source>
        <dbReference type="Pfam" id="PF02770"/>
    </source>
</evidence>
<evidence type="ECO:0000256" key="2">
    <source>
        <dbReference type="ARBA" id="ARBA00009347"/>
    </source>
</evidence>
<keyword evidence="4 7" id="KW-0274">FAD</keyword>
<dbReference type="PROSITE" id="PS00072">
    <property type="entry name" value="ACYL_COA_DH_1"/>
    <property type="match status" value="1"/>
</dbReference>